<sequence>MQNYYCPPTQGHTPEEVAKILNIKVGTVYSYLSRGYILGYHLDRRRVITEAHLHAYMNRPGQRELIDHRYAS</sequence>
<name>A0A6J6ZIJ9_9ZZZZ</name>
<gene>
    <name evidence="2" type="ORF">UFOPK3124_01067</name>
</gene>
<dbReference type="AlphaFoldDB" id="A0A6J6ZIJ9"/>
<feature type="domain" description="Helix-turn-helix" evidence="1">
    <location>
        <begin position="13"/>
        <end position="59"/>
    </location>
</feature>
<dbReference type="Pfam" id="PF12728">
    <property type="entry name" value="HTH_17"/>
    <property type="match status" value="1"/>
</dbReference>
<reference evidence="2" key="1">
    <citation type="submission" date="2020-05" db="EMBL/GenBank/DDBJ databases">
        <authorList>
            <person name="Chiriac C."/>
            <person name="Salcher M."/>
            <person name="Ghai R."/>
            <person name="Kavagutti S V."/>
        </authorList>
    </citation>
    <scope>NUCLEOTIDE SEQUENCE</scope>
</reference>
<evidence type="ECO:0000259" key="1">
    <source>
        <dbReference type="Pfam" id="PF12728"/>
    </source>
</evidence>
<protein>
    <submittedName>
        <fullName evidence="2">Unannotated protein</fullName>
    </submittedName>
</protein>
<dbReference type="SUPFAM" id="SSF46955">
    <property type="entry name" value="Putative DNA-binding domain"/>
    <property type="match status" value="1"/>
</dbReference>
<dbReference type="EMBL" id="CAFAAY010000101">
    <property type="protein sequence ID" value="CAB4821540.1"/>
    <property type="molecule type" value="Genomic_DNA"/>
</dbReference>
<dbReference type="InterPro" id="IPR009061">
    <property type="entry name" value="DNA-bd_dom_put_sf"/>
</dbReference>
<organism evidence="2">
    <name type="scientific">freshwater metagenome</name>
    <dbReference type="NCBI Taxonomy" id="449393"/>
    <lineage>
        <taxon>unclassified sequences</taxon>
        <taxon>metagenomes</taxon>
        <taxon>ecological metagenomes</taxon>
    </lineage>
</organism>
<proteinExistence type="predicted"/>
<accession>A0A6J6ZIJ9</accession>
<dbReference type="InterPro" id="IPR041657">
    <property type="entry name" value="HTH_17"/>
</dbReference>
<evidence type="ECO:0000313" key="2">
    <source>
        <dbReference type="EMBL" id="CAB4821540.1"/>
    </source>
</evidence>